<dbReference type="SUPFAM" id="SSF51695">
    <property type="entry name" value="PLC-like phosphodiesterases"/>
    <property type="match status" value="1"/>
</dbReference>
<sequence length="348" mass="38187">MSETTSDDWAAGLEGPKKKPLTRTAKFLLWLFGLLVAWLTLSNASWLAPDPTGKRTLIAHRGVSQLFDHAGVTDTTCTAARIYPPEHPYIESSLRSLRAAVGRDAGMIQFDVAATKDGRLAVFHDRTLDCRTDGKGSIRNRTMAELKALDIGYGYTADGGRTFPLRGTGVGLMPSLDEILDDLGHLPMVIRFRSRDPREAELALAAFARAGIEANQPRFAFFGNARVLGPIRTKAPKAWAMDPASARRCTSDYIKFGWSGWFPASCAGGTIVVPLDRQWAFWGWPDRLQARAAEHGARLLLVGPRGDKHAGMGLSRVGQLTRIPASFTGYVWIDDIFNLGPALRPRQK</sequence>
<dbReference type="Pfam" id="PF03009">
    <property type="entry name" value="GDPD"/>
    <property type="match status" value="1"/>
</dbReference>
<dbReference type="OrthoDB" id="9795622at2"/>
<evidence type="ECO:0000313" key="4">
    <source>
        <dbReference type="Proteomes" id="UP000190044"/>
    </source>
</evidence>
<keyword evidence="1" id="KW-1133">Transmembrane helix</keyword>
<reference evidence="4" key="1">
    <citation type="submission" date="2017-02" db="EMBL/GenBank/DDBJ databases">
        <authorList>
            <person name="Varghese N."/>
            <person name="Submissions S."/>
        </authorList>
    </citation>
    <scope>NUCLEOTIDE SEQUENCE [LARGE SCALE GENOMIC DNA]</scope>
    <source>
        <strain evidence="4">R11H</strain>
    </source>
</reference>
<gene>
    <name evidence="3" type="ORF">SAMN06295937_102639</name>
</gene>
<dbReference type="Gene3D" id="3.20.20.190">
    <property type="entry name" value="Phosphatidylinositol (PI) phosphodiesterase"/>
    <property type="match status" value="1"/>
</dbReference>
<protein>
    <submittedName>
        <fullName evidence="3">Glycerophosphoryl diester phosphodiesterase</fullName>
    </submittedName>
</protein>
<dbReference type="EMBL" id="FUYP01000026">
    <property type="protein sequence ID" value="SKB89030.1"/>
    <property type="molecule type" value="Genomic_DNA"/>
</dbReference>
<dbReference type="InterPro" id="IPR030395">
    <property type="entry name" value="GP_PDE_dom"/>
</dbReference>
<accession>A0A1T5EZA1</accession>
<dbReference type="GO" id="GO:0006629">
    <property type="term" value="P:lipid metabolic process"/>
    <property type="evidence" value="ECO:0007669"/>
    <property type="project" value="InterPro"/>
</dbReference>
<keyword evidence="1" id="KW-0812">Transmembrane</keyword>
<dbReference type="GO" id="GO:0008081">
    <property type="term" value="F:phosphoric diester hydrolase activity"/>
    <property type="evidence" value="ECO:0007669"/>
    <property type="project" value="InterPro"/>
</dbReference>
<dbReference type="InterPro" id="IPR017946">
    <property type="entry name" value="PLC-like_Pdiesterase_TIM-brl"/>
</dbReference>
<feature type="transmembrane region" description="Helical" evidence="1">
    <location>
        <begin position="27"/>
        <end position="48"/>
    </location>
</feature>
<keyword evidence="1" id="KW-0472">Membrane</keyword>
<organism evidence="3 4">
    <name type="scientific">Sphingopyxis flava</name>
    <dbReference type="NCBI Taxonomy" id="1507287"/>
    <lineage>
        <taxon>Bacteria</taxon>
        <taxon>Pseudomonadati</taxon>
        <taxon>Pseudomonadota</taxon>
        <taxon>Alphaproteobacteria</taxon>
        <taxon>Sphingomonadales</taxon>
        <taxon>Sphingomonadaceae</taxon>
        <taxon>Sphingopyxis</taxon>
    </lineage>
</organism>
<dbReference type="AlphaFoldDB" id="A0A1T5EZA1"/>
<name>A0A1T5EZA1_9SPHN</name>
<dbReference type="PROSITE" id="PS51704">
    <property type="entry name" value="GP_PDE"/>
    <property type="match status" value="1"/>
</dbReference>
<dbReference type="PANTHER" id="PTHR43805:SF1">
    <property type="entry name" value="GP-PDE DOMAIN-CONTAINING PROTEIN"/>
    <property type="match status" value="1"/>
</dbReference>
<dbReference type="RefSeq" id="WP_079639695.1">
    <property type="nucleotide sequence ID" value="NZ_FUYP01000026.1"/>
</dbReference>
<evidence type="ECO:0000259" key="2">
    <source>
        <dbReference type="PROSITE" id="PS51704"/>
    </source>
</evidence>
<evidence type="ECO:0000313" key="3">
    <source>
        <dbReference type="EMBL" id="SKB89030.1"/>
    </source>
</evidence>
<keyword evidence="4" id="KW-1185">Reference proteome</keyword>
<proteinExistence type="predicted"/>
<dbReference type="Proteomes" id="UP000190044">
    <property type="component" value="Unassembled WGS sequence"/>
</dbReference>
<dbReference type="PANTHER" id="PTHR43805">
    <property type="entry name" value="GLYCEROPHOSPHORYL DIESTER PHOSPHODIESTERASE"/>
    <property type="match status" value="1"/>
</dbReference>
<feature type="domain" description="GP-PDE" evidence="2">
    <location>
        <begin position="75"/>
        <end position="348"/>
    </location>
</feature>
<evidence type="ECO:0000256" key="1">
    <source>
        <dbReference type="SAM" id="Phobius"/>
    </source>
</evidence>